<gene>
    <name evidence="1" type="ORF">LOTGIDRAFT_160196</name>
</gene>
<reference evidence="1 2" key="1">
    <citation type="journal article" date="2013" name="Nature">
        <title>Insights into bilaterian evolution from three spiralian genomes.</title>
        <authorList>
            <person name="Simakov O."/>
            <person name="Marletaz F."/>
            <person name="Cho S.J."/>
            <person name="Edsinger-Gonzales E."/>
            <person name="Havlak P."/>
            <person name="Hellsten U."/>
            <person name="Kuo D.H."/>
            <person name="Larsson T."/>
            <person name="Lv J."/>
            <person name="Arendt D."/>
            <person name="Savage R."/>
            <person name="Osoegawa K."/>
            <person name="de Jong P."/>
            <person name="Grimwood J."/>
            <person name="Chapman J.A."/>
            <person name="Shapiro H."/>
            <person name="Aerts A."/>
            <person name="Otillar R.P."/>
            <person name="Terry A.Y."/>
            <person name="Boore J.L."/>
            <person name="Grigoriev I.V."/>
            <person name="Lindberg D.R."/>
            <person name="Seaver E.C."/>
            <person name="Weisblat D.A."/>
            <person name="Putnam N.H."/>
            <person name="Rokhsar D.S."/>
        </authorList>
    </citation>
    <scope>NUCLEOTIDE SEQUENCE [LARGE SCALE GENOMIC DNA]</scope>
</reference>
<dbReference type="OrthoDB" id="6281858at2759"/>
<keyword evidence="2" id="KW-1185">Reference proteome</keyword>
<sequence length="133" mass="15088">MADQEDAPPPQKPKEVEVLSESSMTLLARFLGQENDIDIIMFAMLLNIPTAAIIRNIFDVNPNGFGQSSPSEKVSVSEKCVLMWKELTKEGKTRERIRELERALREMDKGDVADTVIERHQNKMELTPDVFAQ</sequence>
<evidence type="ECO:0000313" key="1">
    <source>
        <dbReference type="EMBL" id="ESO95649.1"/>
    </source>
</evidence>
<protein>
    <recommendedName>
        <fullName evidence="3">Death domain-containing protein</fullName>
    </recommendedName>
</protein>
<dbReference type="KEGG" id="lgi:LOTGIDRAFT_160196"/>
<dbReference type="Proteomes" id="UP000030746">
    <property type="component" value="Unassembled WGS sequence"/>
</dbReference>
<dbReference type="HOGENOM" id="CLU_1909054_0_0_1"/>
<dbReference type="AlphaFoldDB" id="V4C2C3"/>
<accession>V4C2C3</accession>
<proteinExistence type="predicted"/>
<dbReference type="RefSeq" id="XP_009053503.1">
    <property type="nucleotide sequence ID" value="XM_009055255.1"/>
</dbReference>
<dbReference type="CTD" id="20238330"/>
<name>V4C2C3_LOTGI</name>
<evidence type="ECO:0000313" key="2">
    <source>
        <dbReference type="Proteomes" id="UP000030746"/>
    </source>
</evidence>
<dbReference type="GeneID" id="20238330"/>
<organism evidence="1 2">
    <name type="scientific">Lottia gigantea</name>
    <name type="common">Giant owl limpet</name>
    <dbReference type="NCBI Taxonomy" id="225164"/>
    <lineage>
        <taxon>Eukaryota</taxon>
        <taxon>Metazoa</taxon>
        <taxon>Spiralia</taxon>
        <taxon>Lophotrochozoa</taxon>
        <taxon>Mollusca</taxon>
        <taxon>Gastropoda</taxon>
        <taxon>Patellogastropoda</taxon>
        <taxon>Lottioidea</taxon>
        <taxon>Lottiidae</taxon>
        <taxon>Lottia</taxon>
    </lineage>
</organism>
<dbReference type="EMBL" id="KB201611">
    <property type="protein sequence ID" value="ESO95649.1"/>
    <property type="molecule type" value="Genomic_DNA"/>
</dbReference>
<dbReference type="OMA" id="KCVLLWK"/>
<evidence type="ECO:0008006" key="3">
    <source>
        <dbReference type="Google" id="ProtNLM"/>
    </source>
</evidence>